<keyword evidence="6 8" id="KW-0472">Membrane</keyword>
<dbReference type="AlphaFoldDB" id="A0A926GBA7"/>
<dbReference type="Pfam" id="PF02472">
    <property type="entry name" value="ExbD"/>
    <property type="match status" value="1"/>
</dbReference>
<feature type="transmembrane region" description="Helical" evidence="8">
    <location>
        <begin position="34"/>
        <end position="54"/>
    </location>
</feature>
<protein>
    <submittedName>
        <fullName evidence="9">Biopolymer transporter ExbD</fullName>
    </submittedName>
</protein>
<keyword evidence="7" id="KW-0653">Protein transport</keyword>
<sequence>MAEPRLHIPSQSRGLQLPRRQRHYGFSMTAMADMLFQLLIFFMLSANLTAFSMLNIRTGALAGTNAAPGSQPGAVTSGISAASTTAVWTLGRDGLIAGGQRFALEQLKVLAQALADQGTANVLIVLRPDVPVEDVIAVLEVLHARGIDAVQLADGGAR</sequence>
<keyword evidence="7" id="KW-0813">Transport</keyword>
<dbReference type="EMBL" id="JACOQL010000002">
    <property type="protein sequence ID" value="MBC9246816.1"/>
    <property type="molecule type" value="Genomic_DNA"/>
</dbReference>
<evidence type="ECO:0000256" key="7">
    <source>
        <dbReference type="RuleBase" id="RU003879"/>
    </source>
</evidence>
<dbReference type="GO" id="GO:0022857">
    <property type="term" value="F:transmembrane transporter activity"/>
    <property type="evidence" value="ECO:0007669"/>
    <property type="project" value="InterPro"/>
</dbReference>
<evidence type="ECO:0000256" key="6">
    <source>
        <dbReference type="ARBA" id="ARBA00023136"/>
    </source>
</evidence>
<dbReference type="GO" id="GO:0015031">
    <property type="term" value="P:protein transport"/>
    <property type="evidence" value="ECO:0007669"/>
    <property type="project" value="UniProtKB-KW"/>
</dbReference>
<evidence type="ECO:0000256" key="5">
    <source>
        <dbReference type="ARBA" id="ARBA00022989"/>
    </source>
</evidence>
<dbReference type="GO" id="GO:0005886">
    <property type="term" value="C:plasma membrane"/>
    <property type="evidence" value="ECO:0007669"/>
    <property type="project" value="UniProtKB-SubCell"/>
</dbReference>
<keyword evidence="3" id="KW-1003">Cell membrane</keyword>
<evidence type="ECO:0000313" key="9">
    <source>
        <dbReference type="EMBL" id="MBC9246816.1"/>
    </source>
</evidence>
<evidence type="ECO:0000256" key="4">
    <source>
        <dbReference type="ARBA" id="ARBA00022692"/>
    </source>
</evidence>
<organism evidence="9 10">
    <name type="scientific">Paracoccus amoyensis</name>
    <dbReference type="NCBI Taxonomy" id="2760093"/>
    <lineage>
        <taxon>Bacteria</taxon>
        <taxon>Pseudomonadati</taxon>
        <taxon>Pseudomonadota</taxon>
        <taxon>Alphaproteobacteria</taxon>
        <taxon>Rhodobacterales</taxon>
        <taxon>Paracoccaceae</taxon>
        <taxon>Paracoccus</taxon>
    </lineage>
</organism>
<comment type="subcellular location">
    <subcellularLocation>
        <location evidence="1">Cell membrane</location>
        <topology evidence="1">Single-pass membrane protein</topology>
    </subcellularLocation>
    <subcellularLocation>
        <location evidence="7">Cell membrane</location>
        <topology evidence="7">Single-pass type II membrane protein</topology>
    </subcellularLocation>
</comment>
<evidence type="ECO:0000256" key="3">
    <source>
        <dbReference type="ARBA" id="ARBA00022475"/>
    </source>
</evidence>
<comment type="caution">
    <text evidence="9">The sequence shown here is derived from an EMBL/GenBank/DDBJ whole genome shotgun (WGS) entry which is preliminary data.</text>
</comment>
<keyword evidence="4 7" id="KW-0812">Transmembrane</keyword>
<keyword evidence="5 8" id="KW-1133">Transmembrane helix</keyword>
<name>A0A926GBA7_9RHOB</name>
<evidence type="ECO:0000256" key="8">
    <source>
        <dbReference type="SAM" id="Phobius"/>
    </source>
</evidence>
<reference evidence="9" key="1">
    <citation type="submission" date="2020-08" db="EMBL/GenBank/DDBJ databases">
        <title>Paracoccus amoyensis sp. nov., isolated from the surface seawater at coast of Xiamen, Fujian.</title>
        <authorList>
            <person name="Lyu L."/>
        </authorList>
    </citation>
    <scope>NUCLEOTIDE SEQUENCE</scope>
    <source>
        <strain evidence="9">11-3</strain>
    </source>
</reference>
<accession>A0A926GBA7</accession>
<evidence type="ECO:0000256" key="2">
    <source>
        <dbReference type="ARBA" id="ARBA00005811"/>
    </source>
</evidence>
<evidence type="ECO:0000313" key="10">
    <source>
        <dbReference type="Proteomes" id="UP000608594"/>
    </source>
</evidence>
<comment type="similarity">
    <text evidence="2 7">Belongs to the ExbD/TolR family.</text>
</comment>
<dbReference type="InterPro" id="IPR003400">
    <property type="entry name" value="ExbD"/>
</dbReference>
<dbReference type="RefSeq" id="WP_343069789.1">
    <property type="nucleotide sequence ID" value="NZ_JACOQL010000002.1"/>
</dbReference>
<keyword evidence="10" id="KW-1185">Reference proteome</keyword>
<evidence type="ECO:0000256" key="1">
    <source>
        <dbReference type="ARBA" id="ARBA00004162"/>
    </source>
</evidence>
<dbReference type="Proteomes" id="UP000608594">
    <property type="component" value="Unassembled WGS sequence"/>
</dbReference>
<gene>
    <name evidence="9" type="ORF">H4P12_08835</name>
</gene>
<proteinExistence type="inferred from homology"/>